<feature type="domain" description="Glycosyltransferase 2-like" evidence="1">
    <location>
        <begin position="1"/>
        <end position="123"/>
    </location>
</feature>
<dbReference type="AlphaFoldDB" id="A0A087S317"/>
<dbReference type="GO" id="GO:0018392">
    <property type="term" value="F:glycoprotein 3-alpha-L-fucosyltransferase activity"/>
    <property type="evidence" value="ECO:0007669"/>
    <property type="project" value="UniProtKB-EC"/>
</dbReference>
<organism evidence="2 3">
    <name type="scientific">Marine Group I thaumarchaeote SCGC AAA799-P11</name>
    <dbReference type="NCBI Taxonomy" id="1502295"/>
    <lineage>
        <taxon>Archaea</taxon>
        <taxon>Nitrososphaerota</taxon>
        <taxon>Marine Group I</taxon>
    </lineage>
</organism>
<evidence type="ECO:0000313" key="3">
    <source>
        <dbReference type="Proteomes" id="UP000029387"/>
    </source>
</evidence>
<comment type="caution">
    <text evidence="2">The sequence shown here is derived from an EMBL/GenBank/DDBJ whole genome shotgun (WGS) entry which is preliminary data.</text>
</comment>
<keyword evidence="3" id="KW-1185">Reference proteome</keyword>
<keyword evidence="2" id="KW-0328">Glycosyltransferase</keyword>
<dbReference type="EMBL" id="JOSZ01000002">
    <property type="protein sequence ID" value="KFM20121.1"/>
    <property type="molecule type" value="Genomic_DNA"/>
</dbReference>
<dbReference type="InterPro" id="IPR001173">
    <property type="entry name" value="Glyco_trans_2-like"/>
</dbReference>
<dbReference type="Gene3D" id="3.90.550.10">
    <property type="entry name" value="Spore Coat Polysaccharide Biosynthesis Protein SpsA, Chain A"/>
    <property type="match status" value="1"/>
</dbReference>
<dbReference type="PANTHER" id="PTHR22916:SF56">
    <property type="entry name" value="GLYCOSYL TRANSFERASE"/>
    <property type="match status" value="1"/>
</dbReference>
<dbReference type="CDD" id="cd00761">
    <property type="entry name" value="Glyco_tranf_GTA_type"/>
    <property type="match status" value="1"/>
</dbReference>
<protein>
    <submittedName>
        <fullName evidence="2">Chondroitin synthase protein</fullName>
        <ecNumber evidence="2">2.4.1.214</ecNumber>
    </submittedName>
</protein>
<dbReference type="Pfam" id="PF00535">
    <property type="entry name" value="Glycos_transf_2"/>
    <property type="match status" value="1"/>
</dbReference>
<proteinExistence type="predicted"/>
<evidence type="ECO:0000313" key="2">
    <source>
        <dbReference type="EMBL" id="KFM20121.1"/>
    </source>
</evidence>
<dbReference type="InterPro" id="IPR029044">
    <property type="entry name" value="Nucleotide-diphossugar_trans"/>
</dbReference>
<keyword evidence="2" id="KW-0808">Transferase</keyword>
<name>A0A087S317_9ARCH</name>
<dbReference type="SUPFAM" id="SSF53448">
    <property type="entry name" value="Nucleotide-diphospho-sugar transferases"/>
    <property type="match status" value="1"/>
</dbReference>
<dbReference type="Proteomes" id="UP000029387">
    <property type="component" value="Unassembled WGS sequence"/>
</dbReference>
<dbReference type="PANTHER" id="PTHR22916">
    <property type="entry name" value="GLYCOSYLTRANSFERASE"/>
    <property type="match status" value="1"/>
</dbReference>
<evidence type="ECO:0000259" key="1">
    <source>
        <dbReference type="Pfam" id="PF00535"/>
    </source>
</evidence>
<dbReference type="PATRIC" id="fig|1502295.3.peg.191"/>
<accession>A0A087S317</accession>
<reference evidence="2 3" key="1">
    <citation type="submission" date="2014-06" db="EMBL/GenBank/DDBJ databases">
        <authorList>
            <person name="Ngugi D.K."/>
            <person name="Blom J."/>
            <person name="Alam I."/>
            <person name="Rashid M."/>
            <person name="Baalawi W."/>
            <person name="Zhang G."/>
            <person name="Hikmawan T."/>
            <person name="Guan Y."/>
            <person name="Antunes A."/>
            <person name="Siam R."/>
            <person name="El-Dorry H."/>
            <person name="Bajic V."/>
            <person name="Stingl U."/>
        </authorList>
    </citation>
    <scope>NUCLEOTIDE SEQUENCE [LARGE SCALE GENOMIC DNA]</scope>
    <source>
        <strain evidence="2">SCGC AAA799-P11</strain>
    </source>
</reference>
<sequence>MPVYNGELFIKRAIESILSQTFTDFEFIISDNSSTDSTYQICQNFLKKDERIKLFKQNENIGIHRNFNFLLSQAKGEYFAWTAVDDYLDDDFMEKNLKILESDNSIVSSIGRIIPYGTDSLEIDTKLIETSNFPKFLKGFVKQGRRKKMTDTDPISGNMDHKIRTFLKITKSLGRFYGVHRTKQLKQCIVEKPFINVEVSVFLNLLKLGDFYEESSTTLYEFDEGISSRGIINMAKYSGHSTLGILFPFYPFTNWVIKNFGILTFFKNFDIFFRMNLGGEFALFVDIFLRIFNRFKKDY</sequence>
<gene>
    <name evidence="2" type="primary">fcbD</name>
    <name evidence="2" type="ORF">AAA799P11_00192</name>
</gene>
<dbReference type="EC" id="2.4.1.214" evidence="2"/>